<dbReference type="RefSeq" id="WP_089380472.1">
    <property type="nucleotide sequence ID" value="NZ_FZNT01000002.1"/>
</dbReference>
<proteinExistence type="predicted"/>
<evidence type="ECO:0000313" key="1">
    <source>
        <dbReference type="EMBL" id="SNR39758.1"/>
    </source>
</evidence>
<accession>A0A238VZU8</accession>
<keyword evidence="2" id="KW-1185">Reference proteome</keyword>
<evidence type="ECO:0008006" key="3">
    <source>
        <dbReference type="Google" id="ProtNLM"/>
    </source>
</evidence>
<dbReference type="OrthoDB" id="1466062at2"/>
<dbReference type="PROSITE" id="PS51257">
    <property type="entry name" value="PROKAR_LIPOPROTEIN"/>
    <property type="match status" value="1"/>
</dbReference>
<dbReference type="InterPro" id="IPR025366">
    <property type="entry name" value="DUF4270"/>
</dbReference>
<dbReference type="AlphaFoldDB" id="A0A238VZU8"/>
<gene>
    <name evidence="1" type="ORF">SAMN06265371_102284</name>
</gene>
<dbReference type="Proteomes" id="UP000198384">
    <property type="component" value="Unassembled WGS sequence"/>
</dbReference>
<organism evidence="1 2">
    <name type="scientific">Lutibacter agarilyticus</name>
    <dbReference type="NCBI Taxonomy" id="1109740"/>
    <lineage>
        <taxon>Bacteria</taxon>
        <taxon>Pseudomonadati</taxon>
        <taxon>Bacteroidota</taxon>
        <taxon>Flavobacteriia</taxon>
        <taxon>Flavobacteriales</taxon>
        <taxon>Flavobacteriaceae</taxon>
        <taxon>Lutibacter</taxon>
    </lineage>
</organism>
<protein>
    <recommendedName>
        <fullName evidence="3">DUF4270 domain-containing protein</fullName>
    </recommendedName>
</protein>
<name>A0A238VZU8_9FLAO</name>
<dbReference type="Pfam" id="PF14092">
    <property type="entry name" value="DUF4270"/>
    <property type="match status" value="1"/>
</dbReference>
<reference evidence="1 2" key="1">
    <citation type="submission" date="2017-06" db="EMBL/GenBank/DDBJ databases">
        <authorList>
            <person name="Kim H.J."/>
            <person name="Triplett B.A."/>
        </authorList>
    </citation>
    <scope>NUCLEOTIDE SEQUENCE [LARGE SCALE GENOMIC DNA]</scope>
    <source>
        <strain evidence="1 2">DSM 29150</strain>
    </source>
</reference>
<evidence type="ECO:0000313" key="2">
    <source>
        <dbReference type="Proteomes" id="UP000198384"/>
    </source>
</evidence>
<dbReference type="EMBL" id="FZNT01000002">
    <property type="protein sequence ID" value="SNR39758.1"/>
    <property type="molecule type" value="Genomic_DNA"/>
</dbReference>
<sequence>MTTKVVTFLKYVGFFSIVFFTIVSCEKEIKNIGVDIIDNNKFSIGDFVAETTTSTENVLRVPANGLPQYLLGVYSDAEFGALKGSLVSQIIPPAVGDLYTYGENAAIDSVIIYIPYQVTAQDDADDGKPVFEIDSIIGNTDQDFKLSVYELETFLNTLDPTDPSKPMVYYSDKVFQKSSTPFFTENFKVNSNDTVAYIKRYMPDGITVYDTDTIKETSSIPTIKLPLNEAMIQQLFVDNASGSEFSSVDEFIRYFRGFYLEATATNSNESHLISLSMANSKMTIYYSNDEDEATDEDKDGDGVTGEGVVRVKQSYNFNFGTTRSNVLERDNSNIQESGPDRLYVQGAAGSLATIDLFEGQDLPEIRENMYLITGATLTFFVDQNASSNIAPGRLFIYNYEDNEQILDMMTEGIATVGASLEYDDDGNPYKYVFSITDYISQVLLSEDPDELVTIGIKVYNPTDSPTSTVDTTIKEYSWSPKGVVLYNQNPDFEDKRVKLDIFYSKINN</sequence>